<keyword evidence="2" id="KW-0238">DNA-binding</keyword>
<dbReference type="EMBL" id="CM000765">
    <property type="protein sequence ID" value="OQU81050.1"/>
    <property type="molecule type" value="Genomic_DNA"/>
</dbReference>
<dbReference type="AlphaFoldDB" id="A0A1Z5RBB3"/>
<dbReference type="InterPro" id="IPR003441">
    <property type="entry name" value="NAC-dom"/>
</dbReference>
<dbReference type="STRING" id="4558.A0A1Z5RBB3"/>
<organism evidence="6 7">
    <name type="scientific">Sorghum bicolor</name>
    <name type="common">Sorghum</name>
    <name type="synonym">Sorghum vulgare</name>
    <dbReference type="NCBI Taxonomy" id="4558"/>
    <lineage>
        <taxon>Eukaryota</taxon>
        <taxon>Viridiplantae</taxon>
        <taxon>Streptophyta</taxon>
        <taxon>Embryophyta</taxon>
        <taxon>Tracheophyta</taxon>
        <taxon>Spermatophyta</taxon>
        <taxon>Magnoliopsida</taxon>
        <taxon>Liliopsida</taxon>
        <taxon>Poales</taxon>
        <taxon>Poaceae</taxon>
        <taxon>PACMAD clade</taxon>
        <taxon>Panicoideae</taxon>
        <taxon>Andropogonodae</taxon>
        <taxon>Andropogoneae</taxon>
        <taxon>Sorghinae</taxon>
        <taxon>Sorghum</taxon>
    </lineage>
</organism>
<keyword evidence="1" id="KW-0805">Transcription regulation</keyword>
<accession>A0A1Z5RBB3</accession>
<dbReference type="GO" id="GO:0005634">
    <property type="term" value="C:nucleus"/>
    <property type="evidence" value="ECO:0000318"/>
    <property type="project" value="GO_Central"/>
</dbReference>
<sequence>MFFFFSEHVVFTCKFLLQSSPHQSFLVPGRFRHHDRQQRHRRERFPLTCPNCNYLDFQPVSSLLHRTRPELIEHLESMVLVKEQGGSRAHALINHFIPTIEGDIGICYTYPKNLPGVTRDGHSRHFFHRTTKAYPTSTRTRRKIMSEHGQCSSEDVGEAHWHRTGNTRPVNVGCKQKGFIKILVLHNVKHVE</sequence>
<dbReference type="InterPro" id="IPR044799">
    <property type="entry name" value="SOG1-like"/>
</dbReference>
<keyword evidence="4" id="KW-0539">Nucleus</keyword>
<evidence type="ECO:0000313" key="6">
    <source>
        <dbReference type="EMBL" id="OQU81050.1"/>
    </source>
</evidence>
<evidence type="ECO:0000259" key="5">
    <source>
        <dbReference type="PROSITE" id="PS51005"/>
    </source>
</evidence>
<dbReference type="Proteomes" id="UP000000768">
    <property type="component" value="Chromosome 6"/>
</dbReference>
<evidence type="ECO:0000256" key="1">
    <source>
        <dbReference type="ARBA" id="ARBA00023015"/>
    </source>
</evidence>
<evidence type="ECO:0000256" key="3">
    <source>
        <dbReference type="ARBA" id="ARBA00023163"/>
    </source>
</evidence>
<dbReference type="GO" id="GO:0006355">
    <property type="term" value="P:regulation of DNA-templated transcription"/>
    <property type="evidence" value="ECO:0000318"/>
    <property type="project" value="GO_Central"/>
</dbReference>
<proteinExistence type="predicted"/>
<evidence type="ECO:0000256" key="2">
    <source>
        <dbReference type="ARBA" id="ARBA00023125"/>
    </source>
</evidence>
<reference evidence="7" key="2">
    <citation type="journal article" date="2018" name="Plant J.">
        <title>The Sorghum bicolor reference genome: improved assembly, gene annotations, a transcriptome atlas, and signatures of genome organization.</title>
        <authorList>
            <person name="McCormick R.F."/>
            <person name="Truong S.K."/>
            <person name="Sreedasyam A."/>
            <person name="Jenkins J."/>
            <person name="Shu S."/>
            <person name="Sims D."/>
            <person name="Kennedy M."/>
            <person name="Amirebrahimi M."/>
            <person name="Weers B.D."/>
            <person name="McKinley B."/>
            <person name="Mattison A."/>
            <person name="Morishige D.T."/>
            <person name="Grimwood J."/>
            <person name="Schmutz J."/>
            <person name="Mullet J.E."/>
        </authorList>
    </citation>
    <scope>NUCLEOTIDE SEQUENCE [LARGE SCALE GENOMIC DNA]</scope>
    <source>
        <strain evidence="7">cv. BTx623</strain>
    </source>
</reference>
<keyword evidence="3" id="KW-0804">Transcription</keyword>
<dbReference type="GO" id="GO:0003700">
    <property type="term" value="F:DNA-binding transcription factor activity"/>
    <property type="evidence" value="ECO:0007669"/>
    <property type="project" value="InterPro"/>
</dbReference>
<dbReference type="InterPro" id="IPR036093">
    <property type="entry name" value="NAC_dom_sf"/>
</dbReference>
<dbReference type="InParanoid" id="A0A1Z5RBB3"/>
<dbReference type="GO" id="GO:0000976">
    <property type="term" value="F:transcription cis-regulatory region binding"/>
    <property type="evidence" value="ECO:0000318"/>
    <property type="project" value="GO_Central"/>
</dbReference>
<dbReference type="SUPFAM" id="SSF101941">
    <property type="entry name" value="NAC domain"/>
    <property type="match status" value="1"/>
</dbReference>
<name>A0A1Z5RBB3_SORBI</name>
<dbReference type="PROSITE" id="PS51005">
    <property type="entry name" value="NAC"/>
    <property type="match status" value="1"/>
</dbReference>
<keyword evidence="7" id="KW-1185">Reference proteome</keyword>
<dbReference type="PANTHER" id="PTHR31079">
    <property type="entry name" value="NAC DOMAIN-CONTAINING PROTEIN 73"/>
    <property type="match status" value="1"/>
</dbReference>
<protein>
    <recommendedName>
        <fullName evidence="5">NAC domain-containing protein</fullName>
    </recommendedName>
</protein>
<dbReference type="Gene3D" id="2.170.150.80">
    <property type="entry name" value="NAC domain"/>
    <property type="match status" value="1"/>
</dbReference>
<dbReference type="Gramene" id="OQU81050">
    <property type="protein sequence ID" value="OQU81050"/>
    <property type="gene ID" value="SORBI_3006G003850"/>
</dbReference>
<dbReference type="PANTHER" id="PTHR31079:SF31">
    <property type="entry name" value="NAC DOMAIN-CONTAINING PROTEIN 75"/>
    <property type="match status" value="1"/>
</dbReference>
<dbReference type="OMA" id="HGICHTQ"/>
<dbReference type="Pfam" id="PF02365">
    <property type="entry name" value="NAM"/>
    <property type="match status" value="1"/>
</dbReference>
<gene>
    <name evidence="6" type="ORF">SORBI_3006G003850</name>
</gene>
<evidence type="ECO:0000256" key="4">
    <source>
        <dbReference type="ARBA" id="ARBA00023242"/>
    </source>
</evidence>
<evidence type="ECO:0000313" key="7">
    <source>
        <dbReference type="Proteomes" id="UP000000768"/>
    </source>
</evidence>
<feature type="domain" description="NAC" evidence="5">
    <location>
        <begin position="58"/>
        <end position="192"/>
    </location>
</feature>
<reference evidence="6 7" key="1">
    <citation type="journal article" date="2009" name="Nature">
        <title>The Sorghum bicolor genome and the diversification of grasses.</title>
        <authorList>
            <person name="Paterson A.H."/>
            <person name="Bowers J.E."/>
            <person name="Bruggmann R."/>
            <person name="Dubchak I."/>
            <person name="Grimwood J."/>
            <person name="Gundlach H."/>
            <person name="Haberer G."/>
            <person name="Hellsten U."/>
            <person name="Mitros T."/>
            <person name="Poliakov A."/>
            <person name="Schmutz J."/>
            <person name="Spannagl M."/>
            <person name="Tang H."/>
            <person name="Wang X."/>
            <person name="Wicker T."/>
            <person name="Bharti A.K."/>
            <person name="Chapman J."/>
            <person name="Feltus F.A."/>
            <person name="Gowik U."/>
            <person name="Grigoriev I.V."/>
            <person name="Lyons E."/>
            <person name="Maher C.A."/>
            <person name="Martis M."/>
            <person name="Narechania A."/>
            <person name="Otillar R.P."/>
            <person name="Penning B.W."/>
            <person name="Salamov A.A."/>
            <person name="Wang Y."/>
            <person name="Zhang L."/>
            <person name="Carpita N.C."/>
            <person name="Freeling M."/>
            <person name="Gingle A.R."/>
            <person name="Hash C.T."/>
            <person name="Keller B."/>
            <person name="Klein P."/>
            <person name="Kresovich S."/>
            <person name="McCann M.C."/>
            <person name="Ming R."/>
            <person name="Peterson D.G."/>
            <person name="Mehboob-ur-Rahman"/>
            <person name="Ware D."/>
            <person name="Westhoff P."/>
            <person name="Mayer K.F."/>
            <person name="Messing J."/>
            <person name="Rokhsar D.S."/>
        </authorList>
    </citation>
    <scope>NUCLEOTIDE SEQUENCE [LARGE SCALE GENOMIC DNA]</scope>
    <source>
        <strain evidence="7">cv. BTx623</strain>
    </source>
</reference>